<dbReference type="FunFam" id="3.30.300.30:FF:000010">
    <property type="entry name" value="Enterobactin synthetase component F"/>
    <property type="match status" value="1"/>
</dbReference>
<dbReference type="Pfam" id="PF00550">
    <property type="entry name" value="PP-binding"/>
    <property type="match status" value="1"/>
</dbReference>
<dbReference type="PRINTS" id="PR00154">
    <property type="entry name" value="AMPBINDING"/>
</dbReference>
<dbReference type="Pfam" id="PF00975">
    <property type="entry name" value="Thioesterase"/>
    <property type="match status" value="1"/>
</dbReference>
<evidence type="ECO:0000313" key="6">
    <source>
        <dbReference type="EMBL" id="GGZ19168.1"/>
    </source>
</evidence>
<dbReference type="InterPro" id="IPR029058">
    <property type="entry name" value="AB_hydrolase_fold"/>
</dbReference>
<dbReference type="Gene3D" id="3.30.300.30">
    <property type="match status" value="1"/>
</dbReference>
<evidence type="ECO:0000256" key="1">
    <source>
        <dbReference type="ARBA" id="ARBA00001957"/>
    </source>
</evidence>
<dbReference type="EMBL" id="BMWX01000002">
    <property type="protein sequence ID" value="GGZ19168.1"/>
    <property type="molecule type" value="Genomic_DNA"/>
</dbReference>
<evidence type="ECO:0000256" key="4">
    <source>
        <dbReference type="ARBA" id="ARBA00022553"/>
    </source>
</evidence>
<dbReference type="SMART" id="SM00823">
    <property type="entry name" value="PKS_PP"/>
    <property type="match status" value="1"/>
</dbReference>
<dbReference type="GO" id="GO:0044550">
    <property type="term" value="P:secondary metabolite biosynthetic process"/>
    <property type="evidence" value="ECO:0007669"/>
    <property type="project" value="TreeGrafter"/>
</dbReference>
<dbReference type="FunFam" id="1.10.1200.10:FF:000005">
    <property type="entry name" value="Nonribosomal peptide synthetase 1"/>
    <property type="match status" value="1"/>
</dbReference>
<proteinExistence type="inferred from homology"/>
<comment type="caution">
    <text evidence="6">The sequence shown here is derived from an EMBL/GenBank/DDBJ whole genome shotgun (WGS) entry which is preliminary data.</text>
</comment>
<dbReference type="PANTHER" id="PTHR45527">
    <property type="entry name" value="NONRIBOSOMAL PEPTIDE SYNTHETASE"/>
    <property type="match status" value="1"/>
</dbReference>
<dbReference type="GO" id="GO:0043041">
    <property type="term" value="P:amino acid activation for nonribosomal peptide biosynthetic process"/>
    <property type="evidence" value="ECO:0007669"/>
    <property type="project" value="TreeGrafter"/>
</dbReference>
<dbReference type="Pfam" id="PF00501">
    <property type="entry name" value="AMP-binding"/>
    <property type="match status" value="1"/>
</dbReference>
<gene>
    <name evidence="6" type="ORF">GCM10007049_09370</name>
</gene>
<accession>A0A918PSQ3</accession>
<comment type="cofactor">
    <cofactor evidence="1">
        <name>pantetheine 4'-phosphate</name>
        <dbReference type="ChEBI" id="CHEBI:47942"/>
    </cofactor>
</comment>
<dbReference type="AlphaFoldDB" id="A0A918PSQ3"/>
<evidence type="ECO:0000256" key="3">
    <source>
        <dbReference type="ARBA" id="ARBA00022450"/>
    </source>
</evidence>
<dbReference type="FunFam" id="3.40.50.980:FF:000001">
    <property type="entry name" value="Non-ribosomal peptide synthetase"/>
    <property type="match status" value="1"/>
</dbReference>
<feature type="domain" description="Carrier" evidence="5">
    <location>
        <begin position="569"/>
        <end position="644"/>
    </location>
</feature>
<dbReference type="Pfam" id="PF13193">
    <property type="entry name" value="AMP-binding_C"/>
    <property type="match status" value="1"/>
</dbReference>
<dbReference type="Gene3D" id="1.10.1200.10">
    <property type="entry name" value="ACP-like"/>
    <property type="match status" value="1"/>
</dbReference>
<dbReference type="Gene3D" id="2.30.38.10">
    <property type="entry name" value="Luciferase, Domain 3"/>
    <property type="match status" value="1"/>
</dbReference>
<organism evidence="6 7">
    <name type="scientific">Echinicola pacifica</name>
    <dbReference type="NCBI Taxonomy" id="346377"/>
    <lineage>
        <taxon>Bacteria</taxon>
        <taxon>Pseudomonadati</taxon>
        <taxon>Bacteroidota</taxon>
        <taxon>Cytophagia</taxon>
        <taxon>Cytophagales</taxon>
        <taxon>Cyclobacteriaceae</taxon>
        <taxon>Echinicola</taxon>
    </lineage>
</organism>
<dbReference type="Gene3D" id="3.40.50.1820">
    <property type="entry name" value="alpha/beta hydrolase"/>
    <property type="match status" value="1"/>
</dbReference>
<reference evidence="6" key="1">
    <citation type="journal article" date="2014" name="Int. J. Syst. Evol. Microbiol.">
        <title>Complete genome sequence of Corynebacterium casei LMG S-19264T (=DSM 44701T), isolated from a smear-ripened cheese.</title>
        <authorList>
            <consortium name="US DOE Joint Genome Institute (JGI-PGF)"/>
            <person name="Walter F."/>
            <person name="Albersmeier A."/>
            <person name="Kalinowski J."/>
            <person name="Ruckert C."/>
        </authorList>
    </citation>
    <scope>NUCLEOTIDE SEQUENCE</scope>
    <source>
        <strain evidence="6">KCTC 12368</strain>
    </source>
</reference>
<sequence>MIGQELTTIILNLFQRMETTRQSILTKANHLPPVNSSNNPLRRAKSPCDKGQNFYEVEDFRSFLSHFSLLAQIHPSKNAIEFHQESITYADLDQLSGQLASYLLAKYPAGKGIFAISMERSIDMIVGILGILKAGHGYLPVDPKLPADRIKYMLSNASAVGILTSKSLSSSLPGNAPHLLMDEVKPVLSQYPECPKLAPIEADDLAYVLFTSGSTGKPKGVQISHKNLINLLLSMQKAPGMTESDRLLAITTISFDISVLEMFLPLISGATIVLADAEAIKDARALLKLLKSSKITFMQATPVTWRMLTAAGWDQSLALRALSGGEAFPSDLAHTMLSLCDEVWNGYGPTETTIYSTIKKLDAKDDKITIGQGIDNTGIYILDENGNEVEPGQSGEIYISGDGVSVGYLGREDLTVERFLANPFEMDRPIMYRTGDLGRELLNGDIECLGRADHQVKIRGFRIELGEIEQLLLQEKEIAAVAVNPWEDRPGNKRLAAFIVPKNSLQQSEFLQMAAQWKELLKQQLPEYMIPADWVMLAELPLTANNKIDRKALPVPEKTSSFASANGAEPQTEMEKLLFEVWKKSLRMVTFSVDDNFFDLGGHSILAVEVMTQVDQLTGINLPLTSLFSHPTLREFAAYLDEQQLSGKSAEWKSLVPVKTTGSKTPIYLVHGMAANAGTFFKLPSLLDPERPIYGFQSKGLNGSDTPLETVEEMAVHYTNELLEQQPEGPYLLGGYSFGGYVAYEMARILIEKGLEVKELYMFDTQAVNMPMNAHKNDSSLNHWMDKLRKKKVELQVLIQAPKTMGQFKLRAAARKKDKILEKLKLKVKSAPDGRAAVINKIRNLNFEAMVNYAPKPLEVKIIVFKARIIPSKSLNHPSNGWSDYSKSVEVIPVQGDHFTLFEDPFVLDLGKKLDHLLKESV</sequence>
<dbReference type="Proteomes" id="UP000619457">
    <property type="component" value="Unassembled WGS sequence"/>
</dbReference>
<reference evidence="6" key="2">
    <citation type="submission" date="2020-09" db="EMBL/GenBank/DDBJ databases">
        <authorList>
            <person name="Sun Q."/>
            <person name="Kim S."/>
        </authorList>
    </citation>
    <scope>NUCLEOTIDE SEQUENCE</scope>
    <source>
        <strain evidence="6">KCTC 12368</strain>
    </source>
</reference>
<dbReference type="InterPro" id="IPR020845">
    <property type="entry name" value="AMP-binding_CS"/>
</dbReference>
<dbReference type="InterPro" id="IPR001031">
    <property type="entry name" value="Thioesterase"/>
</dbReference>
<keyword evidence="3" id="KW-0596">Phosphopantetheine</keyword>
<dbReference type="PANTHER" id="PTHR45527:SF1">
    <property type="entry name" value="FATTY ACID SYNTHASE"/>
    <property type="match status" value="1"/>
</dbReference>
<comment type="similarity">
    <text evidence="2">Belongs to the ATP-dependent AMP-binding enzyme family.</text>
</comment>
<dbReference type="InterPro" id="IPR045851">
    <property type="entry name" value="AMP-bd_C_sf"/>
</dbReference>
<dbReference type="SUPFAM" id="SSF47336">
    <property type="entry name" value="ACP-like"/>
    <property type="match status" value="1"/>
</dbReference>
<dbReference type="InterPro" id="IPR020806">
    <property type="entry name" value="PKS_PP-bd"/>
</dbReference>
<dbReference type="InterPro" id="IPR009081">
    <property type="entry name" value="PP-bd_ACP"/>
</dbReference>
<keyword evidence="7" id="KW-1185">Reference proteome</keyword>
<dbReference type="SUPFAM" id="SSF53474">
    <property type="entry name" value="alpha/beta-Hydrolases"/>
    <property type="match status" value="1"/>
</dbReference>
<dbReference type="InterPro" id="IPR000873">
    <property type="entry name" value="AMP-dep_synth/lig_dom"/>
</dbReference>
<dbReference type="InterPro" id="IPR036736">
    <property type="entry name" value="ACP-like_sf"/>
</dbReference>
<dbReference type="PROSITE" id="PS00455">
    <property type="entry name" value="AMP_BINDING"/>
    <property type="match status" value="1"/>
</dbReference>
<dbReference type="SUPFAM" id="SSF56801">
    <property type="entry name" value="Acetyl-CoA synthetase-like"/>
    <property type="match status" value="1"/>
</dbReference>
<evidence type="ECO:0000259" key="5">
    <source>
        <dbReference type="PROSITE" id="PS50075"/>
    </source>
</evidence>
<evidence type="ECO:0000256" key="2">
    <source>
        <dbReference type="ARBA" id="ARBA00006432"/>
    </source>
</evidence>
<dbReference type="GO" id="GO:0005737">
    <property type="term" value="C:cytoplasm"/>
    <property type="evidence" value="ECO:0007669"/>
    <property type="project" value="TreeGrafter"/>
</dbReference>
<dbReference type="InterPro" id="IPR025110">
    <property type="entry name" value="AMP-bd_C"/>
</dbReference>
<keyword evidence="4" id="KW-0597">Phosphoprotein</keyword>
<dbReference type="GO" id="GO:0031177">
    <property type="term" value="F:phosphopantetheine binding"/>
    <property type="evidence" value="ECO:0007669"/>
    <property type="project" value="InterPro"/>
</dbReference>
<dbReference type="PROSITE" id="PS50075">
    <property type="entry name" value="CARRIER"/>
    <property type="match status" value="1"/>
</dbReference>
<dbReference type="CDD" id="cd05930">
    <property type="entry name" value="A_NRPS"/>
    <property type="match status" value="1"/>
</dbReference>
<protein>
    <recommendedName>
        <fullName evidence="5">Carrier domain-containing protein</fullName>
    </recommendedName>
</protein>
<dbReference type="Gene3D" id="3.40.50.980">
    <property type="match status" value="2"/>
</dbReference>
<dbReference type="SMART" id="SM01294">
    <property type="entry name" value="PKS_PP_betabranch"/>
    <property type="match status" value="1"/>
</dbReference>
<name>A0A918PSQ3_9BACT</name>
<dbReference type="NCBIfam" id="TIGR01733">
    <property type="entry name" value="AA-adenyl-dom"/>
    <property type="match status" value="1"/>
</dbReference>
<evidence type="ECO:0000313" key="7">
    <source>
        <dbReference type="Proteomes" id="UP000619457"/>
    </source>
</evidence>
<dbReference type="InterPro" id="IPR020459">
    <property type="entry name" value="AMP-binding"/>
</dbReference>
<dbReference type="InterPro" id="IPR010071">
    <property type="entry name" value="AA_adenyl_dom"/>
</dbReference>